<dbReference type="GO" id="GO:0006611">
    <property type="term" value="P:protein export from nucleus"/>
    <property type="evidence" value="ECO:0007669"/>
    <property type="project" value="TreeGrafter"/>
</dbReference>
<dbReference type="Pfam" id="PF03378">
    <property type="entry name" value="CAS_CSE1"/>
    <property type="match status" value="1"/>
</dbReference>
<proteinExistence type="predicted"/>
<dbReference type="SUPFAM" id="SSF48371">
    <property type="entry name" value="ARM repeat"/>
    <property type="match status" value="1"/>
</dbReference>
<protein>
    <recommendedName>
        <fullName evidence="1">Exportin-2 C-terminal domain-containing protein</fullName>
    </recommendedName>
</protein>
<dbReference type="EMBL" id="HBGO01006695">
    <property type="protein sequence ID" value="CAD9326438.1"/>
    <property type="molecule type" value="Transcribed_RNA"/>
</dbReference>
<dbReference type="GO" id="GO:0005049">
    <property type="term" value="F:nuclear export signal receptor activity"/>
    <property type="evidence" value="ECO:0007669"/>
    <property type="project" value="TreeGrafter"/>
</dbReference>
<sequence>MDVSEFTPYVFQVLAQLLEYRPRDSGLGDAYKSLFPPLLTPMLWERKGNIPALTRLLQAYLLKGASEIVAMGQLMGLLGVFQKLVSSKANEASAFDLLSSVVIHVPLDAYRANLKDMFQILLVRLQSGKTPRFVRLATNFFALFIGKFGYQSYSDYLNSIQPGLGLMLVTQVWIPRLQTDTPVKMEAKIEVVGLTKILCETPTLLADTNTEQIWAQILAGTMKIITNPQARMGLSAGAGAEDADYEETEIGYDAAFSRLHFAARAVLDPFPEAKDPAVDFAKGLYGLCSRNPGKFPPLIQHALQADPKLAAGLESLVQKAGVSLV</sequence>
<dbReference type="GO" id="GO:0005829">
    <property type="term" value="C:cytosol"/>
    <property type="evidence" value="ECO:0007669"/>
    <property type="project" value="TreeGrafter"/>
</dbReference>
<dbReference type="GO" id="GO:0031267">
    <property type="term" value="F:small GTPase binding"/>
    <property type="evidence" value="ECO:0007669"/>
    <property type="project" value="InterPro"/>
</dbReference>
<organism evidence="2">
    <name type="scientific">Trieres chinensis</name>
    <name type="common">Marine centric diatom</name>
    <name type="synonym">Odontella sinensis</name>
    <dbReference type="NCBI Taxonomy" id="1514140"/>
    <lineage>
        <taxon>Eukaryota</taxon>
        <taxon>Sar</taxon>
        <taxon>Stramenopiles</taxon>
        <taxon>Ochrophyta</taxon>
        <taxon>Bacillariophyta</taxon>
        <taxon>Mediophyceae</taxon>
        <taxon>Biddulphiophycidae</taxon>
        <taxon>Eupodiscales</taxon>
        <taxon>Parodontellaceae</taxon>
        <taxon>Trieres</taxon>
    </lineage>
</organism>
<dbReference type="Gene3D" id="1.25.10.10">
    <property type="entry name" value="Leucine-rich Repeat Variant"/>
    <property type="match status" value="1"/>
</dbReference>
<dbReference type="GO" id="GO:0006606">
    <property type="term" value="P:protein import into nucleus"/>
    <property type="evidence" value="ECO:0007669"/>
    <property type="project" value="TreeGrafter"/>
</dbReference>
<evidence type="ECO:0000313" key="2">
    <source>
        <dbReference type="EMBL" id="CAD9326438.1"/>
    </source>
</evidence>
<dbReference type="InterPro" id="IPR016024">
    <property type="entry name" value="ARM-type_fold"/>
</dbReference>
<feature type="domain" description="Exportin-2 C-terminal" evidence="1">
    <location>
        <begin position="2"/>
        <end position="308"/>
    </location>
</feature>
<dbReference type="AlphaFoldDB" id="A0A7S1Z2N2"/>
<accession>A0A7S1Z2N2</accession>
<dbReference type="InterPro" id="IPR011989">
    <property type="entry name" value="ARM-like"/>
</dbReference>
<reference evidence="2" key="1">
    <citation type="submission" date="2021-01" db="EMBL/GenBank/DDBJ databases">
        <authorList>
            <person name="Corre E."/>
            <person name="Pelletier E."/>
            <person name="Niang G."/>
            <person name="Scheremetjew M."/>
            <person name="Finn R."/>
            <person name="Kale V."/>
            <person name="Holt S."/>
            <person name="Cochrane G."/>
            <person name="Meng A."/>
            <person name="Brown T."/>
            <person name="Cohen L."/>
        </authorList>
    </citation>
    <scope>NUCLEOTIDE SEQUENCE</scope>
    <source>
        <strain evidence="2">Grunow 1884</strain>
    </source>
</reference>
<dbReference type="PANTHER" id="PTHR10997">
    <property type="entry name" value="IMPORTIN-7, 8, 11"/>
    <property type="match status" value="1"/>
</dbReference>
<dbReference type="PANTHER" id="PTHR10997:SF8">
    <property type="entry name" value="EXPORTIN-2"/>
    <property type="match status" value="1"/>
</dbReference>
<dbReference type="GO" id="GO:0005635">
    <property type="term" value="C:nuclear envelope"/>
    <property type="evidence" value="ECO:0007669"/>
    <property type="project" value="TreeGrafter"/>
</dbReference>
<dbReference type="InterPro" id="IPR005043">
    <property type="entry name" value="XPO2_C"/>
</dbReference>
<gene>
    <name evidence="2" type="ORF">OSIN01602_LOCUS3769</name>
</gene>
<evidence type="ECO:0000259" key="1">
    <source>
        <dbReference type="Pfam" id="PF03378"/>
    </source>
</evidence>
<name>A0A7S1Z2N2_TRICV</name>